<organism evidence="1">
    <name type="scientific">Arundo donax</name>
    <name type="common">Giant reed</name>
    <name type="synonym">Donax arundinaceus</name>
    <dbReference type="NCBI Taxonomy" id="35708"/>
    <lineage>
        <taxon>Eukaryota</taxon>
        <taxon>Viridiplantae</taxon>
        <taxon>Streptophyta</taxon>
        <taxon>Embryophyta</taxon>
        <taxon>Tracheophyta</taxon>
        <taxon>Spermatophyta</taxon>
        <taxon>Magnoliopsida</taxon>
        <taxon>Liliopsida</taxon>
        <taxon>Poales</taxon>
        <taxon>Poaceae</taxon>
        <taxon>PACMAD clade</taxon>
        <taxon>Arundinoideae</taxon>
        <taxon>Arundineae</taxon>
        <taxon>Arundo</taxon>
    </lineage>
</organism>
<reference evidence="1" key="1">
    <citation type="submission" date="2014-09" db="EMBL/GenBank/DDBJ databases">
        <authorList>
            <person name="Magalhaes I.L.F."/>
            <person name="Oliveira U."/>
            <person name="Santos F.R."/>
            <person name="Vidigal T.H.D.A."/>
            <person name="Brescovit A.D."/>
            <person name="Santos A.J."/>
        </authorList>
    </citation>
    <scope>NUCLEOTIDE SEQUENCE</scope>
    <source>
        <tissue evidence="1">Shoot tissue taken approximately 20 cm above the soil surface</tissue>
    </source>
</reference>
<protein>
    <submittedName>
        <fullName evidence="1">Uncharacterized protein</fullName>
    </submittedName>
</protein>
<reference evidence="1" key="2">
    <citation type="journal article" date="2015" name="Data Brief">
        <title>Shoot transcriptome of the giant reed, Arundo donax.</title>
        <authorList>
            <person name="Barrero R.A."/>
            <person name="Guerrero F.D."/>
            <person name="Moolhuijzen P."/>
            <person name="Goolsby J.A."/>
            <person name="Tidwell J."/>
            <person name="Bellgard S.E."/>
            <person name="Bellgard M.I."/>
        </authorList>
    </citation>
    <scope>NUCLEOTIDE SEQUENCE</scope>
    <source>
        <tissue evidence="1">Shoot tissue taken approximately 20 cm above the soil surface</tissue>
    </source>
</reference>
<evidence type="ECO:0000313" key="1">
    <source>
        <dbReference type="EMBL" id="JAD46693.1"/>
    </source>
</evidence>
<dbReference type="AlphaFoldDB" id="A0A0A9A9V3"/>
<proteinExistence type="predicted"/>
<accession>A0A0A9A9V3</accession>
<dbReference type="EMBL" id="GBRH01251202">
    <property type="protein sequence ID" value="JAD46693.1"/>
    <property type="molecule type" value="Transcribed_RNA"/>
</dbReference>
<sequence>MLMQTQKWYGHGYDSPHAPTHIFMLSSVKFYYNICNREL</sequence>
<name>A0A0A9A9V3_ARUDO</name>